<proteinExistence type="predicted"/>
<evidence type="ECO:0000313" key="2">
    <source>
        <dbReference type="Proteomes" id="UP000276133"/>
    </source>
</evidence>
<name>A0A3M7SRG9_BRAPC</name>
<organism evidence="1 2">
    <name type="scientific">Brachionus plicatilis</name>
    <name type="common">Marine rotifer</name>
    <name type="synonym">Brachionus muelleri</name>
    <dbReference type="NCBI Taxonomy" id="10195"/>
    <lineage>
        <taxon>Eukaryota</taxon>
        <taxon>Metazoa</taxon>
        <taxon>Spiralia</taxon>
        <taxon>Gnathifera</taxon>
        <taxon>Rotifera</taxon>
        <taxon>Eurotatoria</taxon>
        <taxon>Monogononta</taxon>
        <taxon>Pseudotrocha</taxon>
        <taxon>Ploima</taxon>
        <taxon>Brachionidae</taxon>
        <taxon>Brachionus</taxon>
    </lineage>
</organism>
<comment type="caution">
    <text evidence="1">The sequence shown here is derived from an EMBL/GenBank/DDBJ whole genome shotgun (WGS) entry which is preliminary data.</text>
</comment>
<dbReference type="Proteomes" id="UP000276133">
    <property type="component" value="Unassembled WGS sequence"/>
</dbReference>
<evidence type="ECO:0000313" key="1">
    <source>
        <dbReference type="EMBL" id="RNA38461.1"/>
    </source>
</evidence>
<protein>
    <submittedName>
        <fullName evidence="1">Uncharacterized protein</fullName>
    </submittedName>
</protein>
<dbReference type="EMBL" id="REGN01000870">
    <property type="protein sequence ID" value="RNA38461.1"/>
    <property type="molecule type" value="Genomic_DNA"/>
</dbReference>
<dbReference type="AlphaFoldDB" id="A0A3M7SRG9"/>
<keyword evidence="2" id="KW-1185">Reference proteome</keyword>
<sequence length="143" mass="16974">MFFHLLLSIKTFYQISQFIIGKFLLESIFILESHPKLNPAQIECGMLQLSKLHQLYSKTSLRRWPTRRSPILQQANNLDLLRWETIFRTKKAVYHKGGHLSFKNSICSDLVDLMKKHQNRQTIFRLGELIVQKTREQELFLTD</sequence>
<reference evidence="1 2" key="1">
    <citation type="journal article" date="2018" name="Sci. Rep.">
        <title>Genomic signatures of local adaptation to the degree of environmental predictability in rotifers.</title>
        <authorList>
            <person name="Franch-Gras L."/>
            <person name="Hahn C."/>
            <person name="Garcia-Roger E.M."/>
            <person name="Carmona M.J."/>
            <person name="Serra M."/>
            <person name="Gomez A."/>
        </authorList>
    </citation>
    <scope>NUCLEOTIDE SEQUENCE [LARGE SCALE GENOMIC DNA]</scope>
    <source>
        <strain evidence="1">HYR1</strain>
    </source>
</reference>
<gene>
    <name evidence="1" type="ORF">BpHYR1_047569</name>
</gene>
<accession>A0A3M7SRG9</accession>